<dbReference type="PANTHER" id="PTHR43420">
    <property type="entry name" value="ACETYLTRANSFERASE"/>
    <property type="match status" value="1"/>
</dbReference>
<dbReference type="HAMAP" id="MF_02210">
    <property type="entry name" value="RimI"/>
    <property type="match status" value="1"/>
</dbReference>
<dbReference type="EMBL" id="QFXE01000014">
    <property type="protein sequence ID" value="RDH85063.1"/>
    <property type="molecule type" value="Genomic_DNA"/>
</dbReference>
<keyword evidence="4 5" id="KW-0012">Acyltransferase</keyword>
<evidence type="ECO:0000259" key="7">
    <source>
        <dbReference type="PROSITE" id="PS51186"/>
    </source>
</evidence>
<proteinExistence type="inferred from homology"/>
<dbReference type="InterPro" id="IPR006464">
    <property type="entry name" value="AcTrfase_RimI/Ard1"/>
</dbReference>
<dbReference type="InterPro" id="IPR050680">
    <property type="entry name" value="YpeA/RimI_acetyltransf"/>
</dbReference>
<dbReference type="Pfam" id="PF00583">
    <property type="entry name" value="Acetyltransf_1"/>
    <property type="match status" value="1"/>
</dbReference>
<reference evidence="8 9" key="1">
    <citation type="journal article" date="2018" name="ISME J.">
        <title>Endosymbiont genomes yield clues of tubeworm success.</title>
        <authorList>
            <person name="Li Y."/>
            <person name="Liles M.R."/>
            <person name="Halanych K.M."/>
        </authorList>
    </citation>
    <scope>NUCLEOTIDE SEQUENCE [LARGE SCALE GENOMIC DNA]</scope>
    <source>
        <strain evidence="8">A1462</strain>
    </source>
</reference>
<evidence type="ECO:0000256" key="5">
    <source>
        <dbReference type="HAMAP-Rule" id="MF_02210"/>
    </source>
</evidence>
<keyword evidence="3 5" id="KW-0808">Transferase</keyword>
<dbReference type="Gene3D" id="3.40.630.30">
    <property type="match status" value="1"/>
</dbReference>
<comment type="caution">
    <text evidence="8">The sequence shown here is derived from an EMBL/GenBank/DDBJ whole genome shotgun (WGS) entry which is preliminary data.</text>
</comment>
<dbReference type="GO" id="GO:0008999">
    <property type="term" value="F:protein-N-terminal-alanine acetyltransferase activity"/>
    <property type="evidence" value="ECO:0007669"/>
    <property type="project" value="UniProtKB-UniRule"/>
</dbReference>
<dbReference type="PANTHER" id="PTHR43420:SF51">
    <property type="entry name" value="PEPTIDYL-LYSINE N-ACETYLTRANSFERASE YIAC"/>
    <property type="match status" value="1"/>
</dbReference>
<keyword evidence="9" id="KW-1185">Reference proteome</keyword>
<dbReference type="SUPFAM" id="SSF55729">
    <property type="entry name" value="Acyl-CoA N-acyltransferases (Nat)"/>
    <property type="match status" value="1"/>
</dbReference>
<dbReference type="CDD" id="cd04301">
    <property type="entry name" value="NAT_SF"/>
    <property type="match status" value="1"/>
</dbReference>
<feature type="binding site" evidence="5">
    <location>
        <position position="116"/>
    </location>
    <ligand>
        <name>acetyl-CoA</name>
        <dbReference type="ChEBI" id="CHEBI:57288"/>
    </ligand>
</feature>
<keyword evidence="2 5" id="KW-0963">Cytoplasm</keyword>
<dbReference type="Proteomes" id="UP000254771">
    <property type="component" value="Unassembled WGS sequence"/>
</dbReference>
<comment type="similarity">
    <text evidence="1 5 6">Belongs to the acetyltransferase family. RimI subfamily.</text>
</comment>
<evidence type="ECO:0000256" key="3">
    <source>
        <dbReference type="ARBA" id="ARBA00022679"/>
    </source>
</evidence>
<evidence type="ECO:0000256" key="2">
    <source>
        <dbReference type="ARBA" id="ARBA00022490"/>
    </source>
</evidence>
<dbReference type="PROSITE" id="PS51186">
    <property type="entry name" value="GNAT"/>
    <property type="match status" value="1"/>
</dbReference>
<protein>
    <recommendedName>
        <fullName evidence="5 6">[Ribosomal protein bS18]-alanine N-acetyltransferase</fullName>
        <ecNumber evidence="5 6">2.3.1.266</ecNumber>
    </recommendedName>
</protein>
<dbReference type="InterPro" id="IPR043690">
    <property type="entry name" value="RimI"/>
</dbReference>
<dbReference type="GO" id="GO:0005737">
    <property type="term" value="C:cytoplasm"/>
    <property type="evidence" value="ECO:0007669"/>
    <property type="project" value="UniProtKB-SubCell"/>
</dbReference>
<dbReference type="AlphaFoldDB" id="A0A370DJM7"/>
<dbReference type="EC" id="2.3.1.266" evidence="5 6"/>
<evidence type="ECO:0000256" key="4">
    <source>
        <dbReference type="ARBA" id="ARBA00023315"/>
    </source>
</evidence>
<evidence type="ECO:0000313" key="8">
    <source>
        <dbReference type="EMBL" id="RDH85063.1"/>
    </source>
</evidence>
<feature type="active site" description="Proton donor" evidence="5">
    <location>
        <position position="123"/>
    </location>
</feature>
<evidence type="ECO:0000313" key="9">
    <source>
        <dbReference type="Proteomes" id="UP000254771"/>
    </source>
</evidence>
<sequence length="154" mass="17404">MSAQLDEPLLNIRPMAQSDLDEVLALEELVYEHPWSMGIFRDCLRSGYSCWVLSLDQKIIGYGVMSVVLDECHLLNICVHPKHHGLGFGRKIADRLLKLAKQRGADTAFLEVRISNRSALKLYERIGFCEVGLRRGYYPAAKGREDAMVMALPL</sequence>
<comment type="caution">
    <text evidence="5">Lacks conserved residue(s) required for the propagation of feature annotation.</text>
</comment>
<name>A0A370DJM7_9GAMM</name>
<dbReference type="InterPro" id="IPR000182">
    <property type="entry name" value="GNAT_dom"/>
</dbReference>
<accession>A0A370DJM7</accession>
<gene>
    <name evidence="5 8" type="primary">rimI</name>
    <name evidence="8" type="ORF">DIZ78_11605</name>
</gene>
<evidence type="ECO:0000256" key="1">
    <source>
        <dbReference type="ARBA" id="ARBA00005395"/>
    </source>
</evidence>
<dbReference type="NCBIfam" id="TIGR01575">
    <property type="entry name" value="rimI"/>
    <property type="match status" value="1"/>
</dbReference>
<comment type="catalytic activity">
    <reaction evidence="5 6">
        <text>N-terminal L-alanyl-[ribosomal protein bS18] + acetyl-CoA = N-terminal N(alpha)-acetyl-L-alanyl-[ribosomal protein bS18] + CoA + H(+)</text>
        <dbReference type="Rhea" id="RHEA:43756"/>
        <dbReference type="Rhea" id="RHEA-COMP:10676"/>
        <dbReference type="Rhea" id="RHEA-COMP:10677"/>
        <dbReference type="ChEBI" id="CHEBI:15378"/>
        <dbReference type="ChEBI" id="CHEBI:57287"/>
        <dbReference type="ChEBI" id="CHEBI:57288"/>
        <dbReference type="ChEBI" id="CHEBI:64718"/>
        <dbReference type="ChEBI" id="CHEBI:83683"/>
        <dbReference type="EC" id="2.3.1.266"/>
    </reaction>
</comment>
<organism evidence="8 9">
    <name type="scientific">endosymbiont of Escarpia spicata</name>
    <dbReference type="NCBI Taxonomy" id="2200908"/>
    <lineage>
        <taxon>Bacteria</taxon>
        <taxon>Pseudomonadati</taxon>
        <taxon>Pseudomonadota</taxon>
        <taxon>Gammaproteobacteria</taxon>
        <taxon>sulfur-oxidizing symbionts</taxon>
    </lineage>
</organism>
<comment type="subcellular location">
    <subcellularLocation>
        <location evidence="5 6">Cytoplasm</location>
    </subcellularLocation>
</comment>
<feature type="domain" description="N-acetyltransferase" evidence="7">
    <location>
        <begin position="10"/>
        <end position="154"/>
    </location>
</feature>
<comment type="function">
    <text evidence="5 6">Acetylates the N-terminal alanine of ribosomal protein bS18.</text>
</comment>
<feature type="active site" description="Proton acceptor" evidence="5">
    <location>
        <position position="111"/>
    </location>
</feature>
<dbReference type="InterPro" id="IPR016181">
    <property type="entry name" value="Acyl_CoA_acyltransferase"/>
</dbReference>
<evidence type="ECO:0000256" key="6">
    <source>
        <dbReference type="RuleBase" id="RU363094"/>
    </source>
</evidence>